<dbReference type="InterPro" id="IPR050317">
    <property type="entry name" value="Plant_Fungal_Acyltransferase"/>
</dbReference>
<dbReference type="Proteomes" id="UP000554482">
    <property type="component" value="Unassembled WGS sequence"/>
</dbReference>
<organism evidence="2 3">
    <name type="scientific">Thalictrum thalictroides</name>
    <name type="common">Rue-anemone</name>
    <name type="synonym">Anemone thalictroides</name>
    <dbReference type="NCBI Taxonomy" id="46969"/>
    <lineage>
        <taxon>Eukaryota</taxon>
        <taxon>Viridiplantae</taxon>
        <taxon>Streptophyta</taxon>
        <taxon>Embryophyta</taxon>
        <taxon>Tracheophyta</taxon>
        <taxon>Spermatophyta</taxon>
        <taxon>Magnoliopsida</taxon>
        <taxon>Ranunculales</taxon>
        <taxon>Ranunculaceae</taxon>
        <taxon>Thalictroideae</taxon>
        <taxon>Thalictrum</taxon>
    </lineage>
</organism>
<evidence type="ECO:0000313" key="2">
    <source>
        <dbReference type="EMBL" id="KAF5197571.1"/>
    </source>
</evidence>
<sequence length="430" mass="47604">MGSIDVKSNIYDVKLSSVVPATMTGENVVHELSNMDLLMKLHYIKGVYYFNRSAVQGLTISDFKLQMFTLLEQYYFTCGRIRKSESGRPFIKCNDSGVRIIEAKCSMTLDECLAEKDSSVHRQLLPNQVLGPELAYSPLVLIQFTWFTCGGVSVGLSWAHVLGDAFSASDFINTWGQLNAGKLLPKSLNLPKEHSKTATPSTVTELLSVKKTEAVKDSWIAMNTCRMETISFQLTATQLKHLQSQISASEIGQVPVFETVCAVIWHNLAKIRGDSESRVITTCRNGNQSRDDGLVGNNQMIGVVIAEFSIVETEASALAALIVKQLADESNMIEDTMARDEGSDFIVYGANLTFVDLEDANLYGLKFTRQEPVFTNYYIDGVGKEGVVLLLPGPEDVLGKDGRGMTVTLVLPENEVMELRNQLKEEWNIV</sequence>
<protein>
    <submittedName>
        <fullName evidence="2">Eceriferum-like protein</fullName>
    </submittedName>
</protein>
<dbReference type="PANTHER" id="PTHR31642">
    <property type="entry name" value="TRICHOTHECENE 3-O-ACETYLTRANSFERASE"/>
    <property type="match status" value="1"/>
</dbReference>
<evidence type="ECO:0000313" key="3">
    <source>
        <dbReference type="Proteomes" id="UP000554482"/>
    </source>
</evidence>
<dbReference type="PANTHER" id="PTHR31642:SF115">
    <property type="entry name" value="PROTEIN ECERIFERUM 26-LIKE"/>
    <property type="match status" value="1"/>
</dbReference>
<reference evidence="2 3" key="1">
    <citation type="submission" date="2020-06" db="EMBL/GenBank/DDBJ databases">
        <title>Transcriptomic and genomic resources for Thalictrum thalictroides and T. hernandezii: Facilitating candidate gene discovery in an emerging model plant lineage.</title>
        <authorList>
            <person name="Arias T."/>
            <person name="Riano-Pachon D.M."/>
            <person name="Di Stilio V.S."/>
        </authorList>
    </citation>
    <scope>NUCLEOTIDE SEQUENCE [LARGE SCALE GENOMIC DNA]</scope>
    <source>
        <strain evidence="3">cv. WT478/WT964</strain>
        <tissue evidence="2">Leaves</tissue>
    </source>
</reference>
<evidence type="ECO:0000256" key="1">
    <source>
        <dbReference type="ARBA" id="ARBA00009861"/>
    </source>
</evidence>
<dbReference type="AlphaFoldDB" id="A0A7J6WJN9"/>
<dbReference type="Pfam" id="PF02458">
    <property type="entry name" value="Transferase"/>
    <property type="match status" value="1"/>
</dbReference>
<comment type="caution">
    <text evidence="2">The sequence shown here is derived from an EMBL/GenBank/DDBJ whole genome shotgun (WGS) entry which is preliminary data.</text>
</comment>
<dbReference type="Gene3D" id="3.30.559.10">
    <property type="entry name" value="Chloramphenicol acetyltransferase-like domain"/>
    <property type="match status" value="2"/>
</dbReference>
<keyword evidence="3" id="KW-1185">Reference proteome</keyword>
<proteinExistence type="inferred from homology"/>
<comment type="similarity">
    <text evidence="1">Belongs to the plant acyltransferase family.</text>
</comment>
<dbReference type="GO" id="GO:0016747">
    <property type="term" value="F:acyltransferase activity, transferring groups other than amino-acyl groups"/>
    <property type="evidence" value="ECO:0007669"/>
    <property type="project" value="TreeGrafter"/>
</dbReference>
<dbReference type="EMBL" id="JABWDY010014546">
    <property type="protein sequence ID" value="KAF5197571.1"/>
    <property type="molecule type" value="Genomic_DNA"/>
</dbReference>
<name>A0A7J6WJN9_THATH</name>
<accession>A0A7J6WJN9</accession>
<dbReference type="InterPro" id="IPR023213">
    <property type="entry name" value="CAT-like_dom_sf"/>
</dbReference>
<dbReference type="OrthoDB" id="1862401at2759"/>
<gene>
    <name evidence="2" type="ORF">FRX31_012843</name>
</gene>